<dbReference type="Pfam" id="PF12309">
    <property type="entry name" value="KBP_C"/>
    <property type="match status" value="1"/>
</dbReference>
<dbReference type="PANTHER" id="PTHR46321:SF1">
    <property type="entry name" value="KIF-BINDING PROTEIN"/>
    <property type="match status" value="1"/>
</dbReference>
<dbReference type="GO" id="GO:0005856">
    <property type="term" value="C:cytoskeleton"/>
    <property type="evidence" value="ECO:0007669"/>
    <property type="project" value="UniProtKB-SubCell"/>
</dbReference>
<dbReference type="Proteomes" id="UP000504618">
    <property type="component" value="Unplaced"/>
</dbReference>
<dbReference type="InterPro" id="IPR022083">
    <property type="entry name" value="KBP"/>
</dbReference>
<keyword evidence="5" id="KW-0206">Cytoskeleton</keyword>
<dbReference type="AlphaFoldDB" id="A0A6J1PPG6"/>
<evidence type="ECO:0000313" key="7">
    <source>
        <dbReference type="RefSeq" id="XP_024870975.1"/>
    </source>
</evidence>
<gene>
    <name evidence="7" type="primary">LOC112454037</name>
</gene>
<dbReference type="OrthoDB" id="7554758at2759"/>
<dbReference type="GeneID" id="112454037"/>
<evidence type="ECO:0000256" key="2">
    <source>
        <dbReference type="ARBA" id="ARBA00010305"/>
    </source>
</evidence>
<evidence type="ECO:0000256" key="3">
    <source>
        <dbReference type="ARBA" id="ARBA00016840"/>
    </source>
</evidence>
<proteinExistence type="inferred from homology"/>
<evidence type="ECO:0000256" key="5">
    <source>
        <dbReference type="ARBA" id="ARBA00023212"/>
    </source>
</evidence>
<evidence type="ECO:0000313" key="6">
    <source>
        <dbReference type="Proteomes" id="UP000504618"/>
    </source>
</evidence>
<sequence>MYAFLRRQLEEKCISLQELETTPAEPATSMNISPKFLKVLQMSFEVKYMDEDITLAEKRDKIKTIEERMSVLHHNVIDVSTDPKFDDIVALATAYYNVGLEYVISTDTDDLSVAVLCFSRCVDILKEKMSDRKAILTSIGALNELNSVYEKMNKKTDSELNTALKLYMTYTQEENYRDPIHIASLVGIEEEESNPKIILNTLHHTTLQNLRLQYLIRPKDKHLFVIYMNKILNTRLTDIVSNDTKFDEKCLNMALTLFELSKYFLANDRFTEAKSHIAIGDYVIFRVAGEILKMEEKDFFYLHKSLNYTIAVNAKSWGSYGVSLLRFWMKKFSQNKGNKSSEIQDLMSKLEIKSEKSNLIFSDLLEKELEGIIIQFTETCILNLADAKSIFIKTLRQFEKAKEEYKEYFALDNGTVTYAKITLGISDTYKYLAGFEEQRDNQIKLHKGRVKLLEDACKKFPTIIEDDTDLQIYKRIWYEVVTSCSTVMDLMVEETYYDESFEEVSTKADQYMKMLAENSGFYLNAV</sequence>
<keyword evidence="6" id="KW-1185">Reference proteome</keyword>
<evidence type="ECO:0000256" key="1">
    <source>
        <dbReference type="ARBA" id="ARBA00004245"/>
    </source>
</evidence>
<protein>
    <recommendedName>
        <fullName evidence="3">KIF-binding protein</fullName>
    </recommendedName>
</protein>
<comment type="subcellular location">
    <subcellularLocation>
        <location evidence="1">Cytoplasm</location>
        <location evidence="1">Cytoskeleton</location>
    </subcellularLocation>
</comment>
<accession>A0A6J1PPG6</accession>
<organism evidence="6 7">
    <name type="scientific">Temnothorax curvispinosus</name>
    <dbReference type="NCBI Taxonomy" id="300111"/>
    <lineage>
        <taxon>Eukaryota</taxon>
        <taxon>Metazoa</taxon>
        <taxon>Ecdysozoa</taxon>
        <taxon>Arthropoda</taxon>
        <taxon>Hexapoda</taxon>
        <taxon>Insecta</taxon>
        <taxon>Pterygota</taxon>
        <taxon>Neoptera</taxon>
        <taxon>Endopterygota</taxon>
        <taxon>Hymenoptera</taxon>
        <taxon>Apocrita</taxon>
        <taxon>Aculeata</taxon>
        <taxon>Formicoidea</taxon>
        <taxon>Formicidae</taxon>
        <taxon>Myrmicinae</taxon>
        <taxon>Temnothorax</taxon>
    </lineage>
</organism>
<evidence type="ECO:0000256" key="4">
    <source>
        <dbReference type="ARBA" id="ARBA00022490"/>
    </source>
</evidence>
<comment type="similarity">
    <text evidence="2">Belongs to the KIF-binding protein family.</text>
</comment>
<reference evidence="7" key="1">
    <citation type="submission" date="2025-08" db="UniProtKB">
        <authorList>
            <consortium name="RefSeq"/>
        </authorList>
    </citation>
    <scope>IDENTIFICATION</scope>
    <source>
        <tissue evidence="7">Whole body</tissue>
    </source>
</reference>
<dbReference type="PANTHER" id="PTHR46321">
    <property type="entry name" value="KIF1-BINDING PROTEIN"/>
    <property type="match status" value="1"/>
</dbReference>
<keyword evidence="4" id="KW-0963">Cytoplasm</keyword>
<dbReference type="RefSeq" id="XP_024870975.1">
    <property type="nucleotide sequence ID" value="XM_025015207.1"/>
</dbReference>
<name>A0A6J1PPG6_9HYME</name>